<dbReference type="Gene3D" id="1.10.340.70">
    <property type="match status" value="1"/>
</dbReference>
<dbReference type="Proteomes" id="UP000701853">
    <property type="component" value="Chromosome 12"/>
</dbReference>
<dbReference type="SUPFAM" id="SSF53098">
    <property type="entry name" value="Ribonuclease H-like"/>
    <property type="match status" value="1"/>
</dbReference>
<keyword evidence="16" id="KW-0862">Zinc</keyword>
<dbReference type="Gene3D" id="3.30.420.10">
    <property type="entry name" value="Ribonuclease H-like superfamily/Ribonuclease H"/>
    <property type="match status" value="1"/>
</dbReference>
<feature type="compositionally biased region" description="Basic and acidic residues" evidence="17">
    <location>
        <begin position="254"/>
        <end position="263"/>
    </location>
</feature>
<keyword evidence="5" id="KW-0479">Metal-binding</keyword>
<organism evidence="21 22">
    <name type="scientific">Gossypium anomalum</name>
    <dbReference type="NCBI Taxonomy" id="47600"/>
    <lineage>
        <taxon>Eukaryota</taxon>
        <taxon>Viridiplantae</taxon>
        <taxon>Streptophyta</taxon>
        <taxon>Embryophyta</taxon>
        <taxon>Tracheophyta</taxon>
        <taxon>Spermatophyta</taxon>
        <taxon>Magnoliopsida</taxon>
        <taxon>eudicotyledons</taxon>
        <taxon>Gunneridae</taxon>
        <taxon>Pentapetalae</taxon>
        <taxon>rosids</taxon>
        <taxon>malvids</taxon>
        <taxon>Malvales</taxon>
        <taxon>Malvaceae</taxon>
        <taxon>Malvoideae</taxon>
        <taxon>Gossypium</taxon>
    </lineage>
</organism>
<dbReference type="PANTHER" id="PTHR37984">
    <property type="entry name" value="PROTEIN CBG26694"/>
    <property type="match status" value="1"/>
</dbReference>
<dbReference type="GO" id="GO:0006508">
    <property type="term" value="P:proteolysis"/>
    <property type="evidence" value="ECO:0007669"/>
    <property type="project" value="UniProtKB-KW"/>
</dbReference>
<evidence type="ECO:0000256" key="13">
    <source>
        <dbReference type="ARBA" id="ARBA00023125"/>
    </source>
</evidence>
<feature type="compositionally biased region" description="Polar residues" evidence="17">
    <location>
        <begin position="25"/>
        <end position="36"/>
    </location>
</feature>
<dbReference type="SMART" id="SM00343">
    <property type="entry name" value="ZnF_C2HC"/>
    <property type="match status" value="1"/>
</dbReference>
<dbReference type="Gene3D" id="3.30.70.270">
    <property type="match status" value="2"/>
</dbReference>
<dbReference type="InterPro" id="IPR056924">
    <property type="entry name" value="SH3_Tf2-1"/>
</dbReference>
<feature type="compositionally biased region" description="Polar residues" evidence="17">
    <location>
        <begin position="333"/>
        <end position="347"/>
    </location>
</feature>
<dbReference type="Pfam" id="PF00098">
    <property type="entry name" value="zf-CCHC"/>
    <property type="match status" value="1"/>
</dbReference>
<evidence type="ECO:0000259" key="19">
    <source>
        <dbReference type="PROSITE" id="PS50878"/>
    </source>
</evidence>
<dbReference type="Pfam" id="PF17919">
    <property type="entry name" value="RT_RNaseH_2"/>
    <property type="match status" value="1"/>
</dbReference>
<proteinExistence type="predicted"/>
<dbReference type="Pfam" id="PF24626">
    <property type="entry name" value="SH3_Tf2-1"/>
    <property type="match status" value="1"/>
</dbReference>
<dbReference type="GO" id="GO:0006310">
    <property type="term" value="P:DNA recombination"/>
    <property type="evidence" value="ECO:0007669"/>
    <property type="project" value="UniProtKB-KW"/>
</dbReference>
<dbReference type="InterPro" id="IPR041588">
    <property type="entry name" value="Integrase_H2C2"/>
</dbReference>
<dbReference type="GO" id="GO:0015074">
    <property type="term" value="P:DNA integration"/>
    <property type="evidence" value="ECO:0007669"/>
    <property type="project" value="UniProtKB-KW"/>
</dbReference>
<keyword evidence="1" id="KW-0645">Protease</keyword>
<keyword evidence="4" id="KW-0540">Nuclease</keyword>
<evidence type="ECO:0008006" key="23">
    <source>
        <dbReference type="Google" id="ProtNLM"/>
    </source>
</evidence>
<evidence type="ECO:0000256" key="7">
    <source>
        <dbReference type="ARBA" id="ARBA00022759"/>
    </source>
</evidence>
<evidence type="ECO:0000313" key="22">
    <source>
        <dbReference type="Proteomes" id="UP000701853"/>
    </source>
</evidence>
<dbReference type="Gene3D" id="4.10.60.10">
    <property type="entry name" value="Zinc finger, CCHC-type"/>
    <property type="match status" value="1"/>
</dbReference>
<dbReference type="SUPFAM" id="SSF50630">
    <property type="entry name" value="Acid proteases"/>
    <property type="match status" value="1"/>
</dbReference>
<dbReference type="EMBL" id="JAHUZN010000012">
    <property type="protein sequence ID" value="KAG8474923.1"/>
    <property type="molecule type" value="Genomic_DNA"/>
</dbReference>
<evidence type="ECO:0000256" key="15">
    <source>
        <dbReference type="ARBA" id="ARBA00023268"/>
    </source>
</evidence>
<dbReference type="InterPro" id="IPR050951">
    <property type="entry name" value="Retrovirus_Pol_polyprotein"/>
</dbReference>
<dbReference type="Gene3D" id="2.40.70.10">
    <property type="entry name" value="Acid Proteases"/>
    <property type="match status" value="1"/>
</dbReference>
<dbReference type="GO" id="GO:0004519">
    <property type="term" value="F:endonuclease activity"/>
    <property type="evidence" value="ECO:0007669"/>
    <property type="project" value="UniProtKB-KW"/>
</dbReference>
<keyword evidence="12" id="KW-0239">DNA-directed DNA polymerase</keyword>
<keyword evidence="8" id="KW-0378">Hydrolase</keyword>
<dbReference type="GO" id="GO:0003887">
    <property type="term" value="F:DNA-directed DNA polymerase activity"/>
    <property type="evidence" value="ECO:0007669"/>
    <property type="project" value="UniProtKB-KW"/>
</dbReference>
<dbReference type="InterPro" id="IPR001584">
    <property type="entry name" value="Integrase_cat-core"/>
</dbReference>
<dbReference type="Gene3D" id="3.10.10.10">
    <property type="entry name" value="HIV Type 1 Reverse Transcriptase, subunit A, domain 1"/>
    <property type="match status" value="1"/>
</dbReference>
<dbReference type="CDD" id="cd01647">
    <property type="entry name" value="RT_LTR"/>
    <property type="match status" value="1"/>
</dbReference>
<evidence type="ECO:0000259" key="18">
    <source>
        <dbReference type="PROSITE" id="PS50158"/>
    </source>
</evidence>
<dbReference type="InterPro" id="IPR036397">
    <property type="entry name" value="RNaseH_sf"/>
</dbReference>
<evidence type="ECO:0000256" key="6">
    <source>
        <dbReference type="ARBA" id="ARBA00022750"/>
    </source>
</evidence>
<dbReference type="InterPro" id="IPR043128">
    <property type="entry name" value="Rev_trsase/Diguanyl_cyclase"/>
</dbReference>
<dbReference type="PANTHER" id="PTHR37984:SF5">
    <property type="entry name" value="PROTEIN NYNRIN-LIKE"/>
    <property type="match status" value="1"/>
</dbReference>
<dbReference type="InterPro" id="IPR012337">
    <property type="entry name" value="RNaseH-like_sf"/>
</dbReference>
<dbReference type="InterPro" id="IPR043502">
    <property type="entry name" value="DNA/RNA_pol_sf"/>
</dbReference>
<evidence type="ECO:0000256" key="17">
    <source>
        <dbReference type="SAM" id="MobiDB-lite"/>
    </source>
</evidence>
<dbReference type="InterPro" id="IPR000477">
    <property type="entry name" value="RT_dom"/>
</dbReference>
<dbReference type="OrthoDB" id="2013610at2759"/>
<evidence type="ECO:0000256" key="1">
    <source>
        <dbReference type="ARBA" id="ARBA00022670"/>
    </source>
</evidence>
<feature type="region of interest" description="Disordered" evidence="17">
    <location>
        <begin position="330"/>
        <end position="379"/>
    </location>
</feature>
<dbReference type="PROSITE" id="PS50994">
    <property type="entry name" value="INTEGRASE"/>
    <property type="match status" value="1"/>
</dbReference>
<evidence type="ECO:0000256" key="3">
    <source>
        <dbReference type="ARBA" id="ARBA00022695"/>
    </source>
</evidence>
<keyword evidence="3" id="KW-0548">Nucleotidyltransferase</keyword>
<dbReference type="GO" id="GO:0003677">
    <property type="term" value="F:DNA binding"/>
    <property type="evidence" value="ECO:0007669"/>
    <property type="project" value="UniProtKB-KW"/>
</dbReference>
<keyword evidence="7" id="KW-0255">Endonuclease</keyword>
<dbReference type="PROSITE" id="PS50878">
    <property type="entry name" value="RT_POL"/>
    <property type="match status" value="1"/>
</dbReference>
<dbReference type="SUPFAM" id="SSF54160">
    <property type="entry name" value="Chromo domain-like"/>
    <property type="match status" value="1"/>
</dbReference>
<evidence type="ECO:0000256" key="9">
    <source>
        <dbReference type="ARBA" id="ARBA00022842"/>
    </source>
</evidence>
<dbReference type="SUPFAM" id="SSF56672">
    <property type="entry name" value="DNA/RNA polymerases"/>
    <property type="match status" value="1"/>
</dbReference>
<keyword evidence="13" id="KW-0238">DNA-binding</keyword>
<evidence type="ECO:0000256" key="11">
    <source>
        <dbReference type="ARBA" id="ARBA00022918"/>
    </source>
</evidence>
<dbReference type="CDD" id="cd00303">
    <property type="entry name" value="retropepsin_like"/>
    <property type="match status" value="1"/>
</dbReference>
<dbReference type="FunFam" id="3.30.70.270:FF:000020">
    <property type="entry name" value="Transposon Tf2-6 polyprotein-like Protein"/>
    <property type="match status" value="1"/>
</dbReference>
<dbReference type="Pfam" id="PF03732">
    <property type="entry name" value="Retrotrans_gag"/>
    <property type="match status" value="1"/>
</dbReference>
<evidence type="ECO:0000313" key="21">
    <source>
        <dbReference type="EMBL" id="KAG8474923.1"/>
    </source>
</evidence>
<feature type="domain" description="Reverse transcriptase" evidence="19">
    <location>
        <begin position="618"/>
        <end position="797"/>
    </location>
</feature>
<keyword evidence="22" id="KW-1185">Reference proteome</keyword>
<dbReference type="Pfam" id="PF08284">
    <property type="entry name" value="RVP_2"/>
    <property type="match status" value="1"/>
</dbReference>
<dbReference type="GO" id="GO:0008270">
    <property type="term" value="F:zinc ion binding"/>
    <property type="evidence" value="ECO:0007669"/>
    <property type="project" value="UniProtKB-KW"/>
</dbReference>
<evidence type="ECO:0000256" key="4">
    <source>
        <dbReference type="ARBA" id="ARBA00022722"/>
    </source>
</evidence>
<keyword evidence="15" id="KW-0511">Multifunctional enzyme</keyword>
<evidence type="ECO:0000256" key="8">
    <source>
        <dbReference type="ARBA" id="ARBA00022801"/>
    </source>
</evidence>
<evidence type="ECO:0000256" key="12">
    <source>
        <dbReference type="ARBA" id="ARBA00022932"/>
    </source>
</evidence>
<dbReference type="Pfam" id="PF00078">
    <property type="entry name" value="RVT_1"/>
    <property type="match status" value="1"/>
</dbReference>
<evidence type="ECO:0000256" key="5">
    <source>
        <dbReference type="ARBA" id="ARBA00022723"/>
    </source>
</evidence>
<gene>
    <name evidence="21" type="ORF">CXB51_031618</name>
</gene>
<protein>
    <recommendedName>
        <fullName evidence="23">Reverse transcriptase</fullName>
    </recommendedName>
</protein>
<dbReference type="InterPro" id="IPR041577">
    <property type="entry name" value="RT_RNaseH_2"/>
</dbReference>
<feature type="region of interest" description="Disordered" evidence="17">
    <location>
        <begin position="236"/>
        <end position="294"/>
    </location>
</feature>
<feature type="domain" description="CCHC-type" evidence="18">
    <location>
        <begin position="316"/>
        <end position="331"/>
    </location>
</feature>
<evidence type="ECO:0000256" key="16">
    <source>
        <dbReference type="PROSITE-ProRule" id="PRU00047"/>
    </source>
</evidence>
<dbReference type="CDD" id="cd09274">
    <property type="entry name" value="RNase_HI_RT_Ty3"/>
    <property type="match status" value="1"/>
</dbReference>
<feature type="domain" description="Integrase catalytic" evidence="20">
    <location>
        <begin position="1116"/>
        <end position="1283"/>
    </location>
</feature>
<dbReference type="InterPro" id="IPR016197">
    <property type="entry name" value="Chromo-like_dom_sf"/>
</dbReference>
<dbReference type="InterPro" id="IPR005162">
    <property type="entry name" value="Retrotrans_gag_dom"/>
</dbReference>
<accession>A0A8J6CP80</accession>
<sequence length="1493" mass="171667">MDPDPNRAIVDDVESVAPAPAQGTAPVNSQPMASNQNEEARQAFYSVMNDWFNQYIRTNTAIPQPPLLTNTPPAPAIPPVTNQMRLNKPPVDRIRKHGATEFKATDSDGAEQAEFLLDNTIQVLDELSCTPDECLKCAISLLRDSAYYWWNTLISVVPRERVTWEFFQTEFRKKYISQRFIDQKRKEFLELKQGSMSVTDYERKFVRLSREFVVLVERACKAEELSKEKRRADLGAREFRKRSSGKPFHQSSKKFRDDPDRSKNTSGFSGRDRNRPPMSARATSVASVGNDRQDRSNCQYCGKWHSGSCRVRDRSCFKCGSTDHFIKDCPRLSGQNVNQSEKPTYTTARGRPPRNPRNASGGQRGPKDTTTKSEARAPARAYAIRAREDASSPDVITGTFTLFDTNVIALIDPGSTHSYICETLASSKTLPVESTEFVIRVSNPLGRYVLVDQVCKKCPLVIRGSCFPADLILLPFDEFDVILGMDWLTVHDAIVNCKRKTIDLRCVNNEIIRVESTDLNKLPAVISSMLAQKCVRKGCETYLAYVLDDKELEKKPESVPVICEYPDVFPEELPGLPPVREVEFGIELVPGTTPISIAPYRMAPIELKELKAQLQELTDKGFARPSFSPWGAPVLFVKKKDGTMRLCIDYRQLNKVTIKNKYPLPRIDDLFDQLKGASVFSKIDLRLGYYQLRVRDSDIPKTTFRTRYGHYEFLVMPFGLTNAPAVFMDLMNRIFRQYLDRFVVVFIDDILVYSRDETEHAEHLRLVLRILRDKQLYAKFSKCEFWLREVSFLGHVVSASGIRVDPNKISAILNWKPPRNITEVRSFLGLAGYYRRFVKGFSMIATPMTKLLQKEVKFEWTEKCQKSFDQLKTYLTEAPVLVQPESGKEFVIYSDASLLGLGCVLMQEGRVIAYASRQLKPHEKNYPTHDLELAAIRELNLRQRRWLELLKDYELVIDYHPGKANVVADALSRKSLFALRAMNVHLSILPNNVFVAELKAKPLLIHQIREAQKIDEELAAKRAECVPNTELEFQLDEDDCLRFRSRLCVPRNAELISTILNEAHCSRMSLHPGSTKMYNDLRRQFWWHGMKRDISDFVSKCLICQQVKAEHQAPTGLLQPIMIPEWKWDRVTMDFVTGLPLSTSKKDVIWVVVDRLTKSTHFIPVRTDFSLDKLAELYVSQIVRLHGVPISIVSDRDPRFTSRFWKKLQEALGTKLHFSTAFHPQTDGQSERIIQILEDMLRCCVLEFGGSWEWYLPLIEFAYNNSFQSSIKMAPYEALYGRKCRTPLFWTELGENKIFGVDLIKDAEQKVKIIRESLKAASDRQKSYADLKRRDIEYQVGDKVFLKVSPWKKILRFGRKGKLSQRFIGPYEVSERIGPVAYRLILPPELEKIHNVFHVSMLRRYRSNPSHVINPSEVEIQSDMSYEEEPIRILAREVKELRNKRVPLVKVLWLKHGIEEATWETENSMKERYPNLFTGKIFGDENFLSGGEL</sequence>
<dbReference type="GO" id="GO:0003964">
    <property type="term" value="F:RNA-directed DNA polymerase activity"/>
    <property type="evidence" value="ECO:0007669"/>
    <property type="project" value="UniProtKB-KW"/>
</dbReference>
<feature type="compositionally biased region" description="Basic and acidic residues" evidence="17">
    <location>
        <begin position="365"/>
        <end position="377"/>
    </location>
</feature>
<keyword evidence="10" id="KW-0229">DNA integration</keyword>
<name>A0A8J6CP80_9ROSI</name>
<evidence type="ECO:0000256" key="2">
    <source>
        <dbReference type="ARBA" id="ARBA00022679"/>
    </source>
</evidence>
<dbReference type="InterPro" id="IPR021109">
    <property type="entry name" value="Peptidase_aspartic_dom_sf"/>
</dbReference>
<evidence type="ECO:0000256" key="14">
    <source>
        <dbReference type="ARBA" id="ARBA00023172"/>
    </source>
</evidence>
<comment type="caution">
    <text evidence="21">The sequence shown here is derived from an EMBL/GenBank/DDBJ whole genome shotgun (WGS) entry which is preliminary data.</text>
</comment>
<evidence type="ECO:0000256" key="10">
    <source>
        <dbReference type="ARBA" id="ARBA00022908"/>
    </source>
</evidence>
<keyword evidence="16" id="KW-0863">Zinc-finger</keyword>
<dbReference type="Pfam" id="PF17921">
    <property type="entry name" value="Integrase_H2C2"/>
    <property type="match status" value="1"/>
</dbReference>
<keyword evidence="2" id="KW-0808">Transferase</keyword>
<keyword evidence="14" id="KW-0233">DNA recombination</keyword>
<keyword evidence="11" id="KW-0695">RNA-directed DNA polymerase</keyword>
<reference evidence="21 22" key="1">
    <citation type="journal article" date="2021" name="bioRxiv">
        <title>The Gossypium anomalum genome as a resource for cotton improvement and evolutionary analysis of hybrid incompatibility.</title>
        <authorList>
            <person name="Grover C.E."/>
            <person name="Yuan D."/>
            <person name="Arick M.A."/>
            <person name="Miller E.R."/>
            <person name="Hu G."/>
            <person name="Peterson D.G."/>
            <person name="Wendel J.F."/>
            <person name="Udall J.A."/>
        </authorList>
    </citation>
    <scope>NUCLEOTIDE SEQUENCE [LARGE SCALE GENOMIC DNA]</scope>
    <source>
        <strain evidence="21">JFW-Udall</strain>
        <tissue evidence="21">Leaf</tissue>
    </source>
</reference>
<dbReference type="GO" id="GO:0004190">
    <property type="term" value="F:aspartic-type endopeptidase activity"/>
    <property type="evidence" value="ECO:0007669"/>
    <property type="project" value="UniProtKB-KW"/>
</dbReference>
<evidence type="ECO:0000259" key="20">
    <source>
        <dbReference type="PROSITE" id="PS50994"/>
    </source>
</evidence>
<keyword evidence="9" id="KW-0460">Magnesium</keyword>
<feature type="region of interest" description="Disordered" evidence="17">
    <location>
        <begin position="1"/>
        <end position="36"/>
    </location>
</feature>
<dbReference type="PROSITE" id="PS50158">
    <property type="entry name" value="ZF_CCHC"/>
    <property type="match status" value="1"/>
</dbReference>
<keyword evidence="6" id="KW-0064">Aspartyl protease</keyword>
<dbReference type="InterPro" id="IPR001878">
    <property type="entry name" value="Znf_CCHC"/>
</dbReference>